<keyword evidence="8" id="KW-1185">Reference proteome</keyword>
<keyword evidence="3" id="KW-0819">tRNA processing</keyword>
<dbReference type="EC" id="4.6.1.16" evidence="2"/>
<evidence type="ECO:0000256" key="3">
    <source>
        <dbReference type="ARBA" id="ARBA00022694"/>
    </source>
</evidence>
<dbReference type="STRING" id="4795.A0A225X047"/>
<comment type="caution">
    <text evidence="7">The sequence shown here is derived from an EMBL/GenBank/DDBJ whole genome shotgun (WGS) entry which is preliminary data.</text>
</comment>
<dbReference type="PANTHER" id="PTHR13070:SF0">
    <property type="entry name" value="TRNA-SPLICING ENDONUCLEASE SUBUNIT SEN34"/>
    <property type="match status" value="1"/>
</dbReference>
<evidence type="ECO:0000259" key="6">
    <source>
        <dbReference type="Pfam" id="PF01974"/>
    </source>
</evidence>
<evidence type="ECO:0000256" key="4">
    <source>
        <dbReference type="ARBA" id="ARBA00023239"/>
    </source>
</evidence>
<dbReference type="SUPFAM" id="SSF53032">
    <property type="entry name" value="tRNA-intron endonuclease catalytic domain-like"/>
    <property type="match status" value="1"/>
</dbReference>
<dbReference type="Pfam" id="PF01974">
    <property type="entry name" value="tRNA_int_endo"/>
    <property type="match status" value="1"/>
</dbReference>
<keyword evidence="7" id="KW-0378">Hydrolase</keyword>
<dbReference type="GO" id="GO:0003676">
    <property type="term" value="F:nucleic acid binding"/>
    <property type="evidence" value="ECO:0007669"/>
    <property type="project" value="InterPro"/>
</dbReference>
<dbReference type="InterPro" id="IPR006676">
    <property type="entry name" value="tRNA_splic"/>
</dbReference>
<reference evidence="8" key="1">
    <citation type="submission" date="2017-03" db="EMBL/GenBank/DDBJ databases">
        <title>Phytopthora megakarya and P. palmivora, two closely related causual agents of cacao black pod achieved similar genome size and gene model numbers by different mechanisms.</title>
        <authorList>
            <person name="Ali S."/>
            <person name="Shao J."/>
            <person name="Larry D.J."/>
            <person name="Kronmiller B."/>
            <person name="Shen D."/>
            <person name="Strem M.D."/>
            <person name="Melnick R.L."/>
            <person name="Guiltinan M.J."/>
            <person name="Tyler B.M."/>
            <person name="Meinhardt L.W."/>
            <person name="Bailey B.A."/>
        </authorList>
    </citation>
    <scope>NUCLEOTIDE SEQUENCE [LARGE SCALE GENOMIC DNA]</scope>
    <source>
        <strain evidence="8">zdho120</strain>
    </source>
</reference>
<dbReference type="InterPro" id="IPR036167">
    <property type="entry name" value="tRNA_intron_Endo_cat-like_sf"/>
</dbReference>
<comment type="catalytic activity">
    <reaction evidence="5">
        <text>pretRNA = a 3'-half-tRNA molecule with a 5'-OH end + a 5'-half-tRNA molecule with a 2',3'-cyclic phosphate end + an intron with a 2',3'-cyclic phosphate and a 5'-hydroxyl terminus.</text>
        <dbReference type="EC" id="4.6.1.16"/>
    </reaction>
</comment>
<dbReference type="NCBIfam" id="TIGR00324">
    <property type="entry name" value="endA"/>
    <property type="match status" value="1"/>
</dbReference>
<accession>A0A225X047</accession>
<comment type="similarity">
    <text evidence="1">Belongs to the tRNA-intron endonuclease family.</text>
</comment>
<evidence type="ECO:0000256" key="2">
    <source>
        <dbReference type="ARBA" id="ARBA00012573"/>
    </source>
</evidence>
<evidence type="ECO:0000256" key="5">
    <source>
        <dbReference type="ARBA" id="ARBA00034031"/>
    </source>
</evidence>
<dbReference type="EMBL" id="NBNE01000085">
    <property type="protein sequence ID" value="OWZ23113.1"/>
    <property type="molecule type" value="Genomic_DNA"/>
</dbReference>
<feature type="domain" description="tRNA intron endonuclease catalytic" evidence="6">
    <location>
        <begin position="120"/>
        <end position="194"/>
    </location>
</feature>
<dbReference type="GO" id="GO:0000379">
    <property type="term" value="P:tRNA-type intron splice site recognition and cleavage"/>
    <property type="evidence" value="ECO:0007669"/>
    <property type="project" value="TreeGrafter"/>
</dbReference>
<dbReference type="AlphaFoldDB" id="A0A225X047"/>
<evidence type="ECO:0000313" key="7">
    <source>
        <dbReference type="EMBL" id="OWZ23113.1"/>
    </source>
</evidence>
<organism evidence="7 8">
    <name type="scientific">Phytophthora megakarya</name>
    <dbReference type="NCBI Taxonomy" id="4795"/>
    <lineage>
        <taxon>Eukaryota</taxon>
        <taxon>Sar</taxon>
        <taxon>Stramenopiles</taxon>
        <taxon>Oomycota</taxon>
        <taxon>Peronosporomycetes</taxon>
        <taxon>Peronosporales</taxon>
        <taxon>Peronosporaceae</taxon>
        <taxon>Phytophthora</taxon>
    </lineage>
</organism>
<dbReference type="GO" id="GO:0005634">
    <property type="term" value="C:nucleus"/>
    <property type="evidence" value="ECO:0007669"/>
    <property type="project" value="UniProtKB-ARBA"/>
</dbReference>
<dbReference type="Gene3D" id="3.40.1350.10">
    <property type="match status" value="1"/>
</dbReference>
<dbReference type="InterPro" id="IPR011856">
    <property type="entry name" value="tRNA_endonuc-like_dom_sf"/>
</dbReference>
<keyword evidence="4" id="KW-0456">Lyase</keyword>
<proteinExistence type="inferred from homology"/>
<evidence type="ECO:0000313" key="8">
    <source>
        <dbReference type="Proteomes" id="UP000198211"/>
    </source>
</evidence>
<sequence length="241" mass="27044">MDIFAVGTVVPSTDVEATYALVNDPRQVAFLQHKCRIYGSPEGAIADVSTPTHLRLALEEMAVGVAKGFLRLEASPAVSASVNDLQEHTLVEEIIHELTGDKQHREGVVTWKLSSQRRDRLQIFRDLWERGYIVTFGSKFGADFLLYKDDPKHSHAVAQVVVRGYEEEFARVDVVSFCRVAKMVKKRLMFASVRSIDEGKNDEKKSRSNESDASQWTSSNITYVSLTHALLVSRQEESGDQ</sequence>
<protein>
    <recommendedName>
        <fullName evidence="2">tRNA-intron lyase</fullName>
        <ecNumber evidence="2">4.6.1.16</ecNumber>
    </recommendedName>
</protein>
<dbReference type="CDD" id="cd22363">
    <property type="entry name" value="tRNA-intron_lyase_C"/>
    <property type="match status" value="1"/>
</dbReference>
<dbReference type="Proteomes" id="UP000198211">
    <property type="component" value="Unassembled WGS sequence"/>
</dbReference>
<keyword evidence="7" id="KW-0255">Endonuclease</keyword>
<dbReference type="PANTHER" id="PTHR13070">
    <property type="entry name" value="TRNA-SPLICING ENDONUCLEASE SUBUNIT SEN34-RELATED"/>
    <property type="match status" value="1"/>
</dbReference>
<dbReference type="OrthoDB" id="48041at2759"/>
<dbReference type="InterPro" id="IPR006677">
    <property type="entry name" value="tRNA_intron_Endonuc_cat-like"/>
</dbReference>
<gene>
    <name evidence="7" type="ORF">PHMEG_0002070</name>
</gene>
<name>A0A225X047_9STRA</name>
<evidence type="ECO:0000256" key="1">
    <source>
        <dbReference type="ARBA" id="ARBA00008078"/>
    </source>
</evidence>
<dbReference type="GO" id="GO:0000213">
    <property type="term" value="F:tRNA-intron lyase activity"/>
    <property type="evidence" value="ECO:0007669"/>
    <property type="project" value="UniProtKB-EC"/>
</dbReference>
<keyword evidence="7" id="KW-0540">Nuclease</keyword>